<dbReference type="Proteomes" id="UP000199375">
    <property type="component" value="Unassembled WGS sequence"/>
</dbReference>
<accession>A0A1C4V302</accession>
<sequence length="94" mass="9602">MQSHSWVWVPLVVLPFGTSTQRPDWPPTTCLPCAGLLVGVGVGEDVGGVVPSNWVKKLHTTGRVQDFSPGAYGSAEPSTALGACGSSNGAHATG</sequence>
<evidence type="ECO:0000313" key="2">
    <source>
        <dbReference type="Proteomes" id="UP000199375"/>
    </source>
</evidence>
<name>A0A1C4V302_9ACTN</name>
<proteinExistence type="predicted"/>
<dbReference type="EMBL" id="FMCW01000006">
    <property type="protein sequence ID" value="SCE78221.1"/>
    <property type="molecule type" value="Genomic_DNA"/>
</dbReference>
<dbReference type="AlphaFoldDB" id="A0A1C4V302"/>
<evidence type="ECO:0000313" key="1">
    <source>
        <dbReference type="EMBL" id="SCE78221.1"/>
    </source>
</evidence>
<gene>
    <name evidence="1" type="ORF">GA0070558_106134</name>
</gene>
<organism evidence="1 2">
    <name type="scientific">Micromonospora haikouensis</name>
    <dbReference type="NCBI Taxonomy" id="686309"/>
    <lineage>
        <taxon>Bacteria</taxon>
        <taxon>Bacillati</taxon>
        <taxon>Actinomycetota</taxon>
        <taxon>Actinomycetes</taxon>
        <taxon>Micromonosporales</taxon>
        <taxon>Micromonosporaceae</taxon>
        <taxon>Micromonospora</taxon>
    </lineage>
</organism>
<reference evidence="1 2" key="1">
    <citation type="submission" date="2016-06" db="EMBL/GenBank/DDBJ databases">
        <authorList>
            <person name="Kjaerup R.B."/>
            <person name="Dalgaard T.S."/>
            <person name="Juul-Madsen H.R."/>
        </authorList>
    </citation>
    <scope>NUCLEOTIDE SEQUENCE [LARGE SCALE GENOMIC DNA]</scope>
    <source>
        <strain evidence="1 2">DSM 45626</strain>
    </source>
</reference>
<protein>
    <submittedName>
        <fullName evidence="1">Uncharacterized protein</fullName>
    </submittedName>
</protein>